<organism evidence="1 2">
    <name type="scientific">Araneus ventricosus</name>
    <name type="common">Orbweaver spider</name>
    <name type="synonym">Epeira ventricosa</name>
    <dbReference type="NCBI Taxonomy" id="182803"/>
    <lineage>
        <taxon>Eukaryota</taxon>
        <taxon>Metazoa</taxon>
        <taxon>Ecdysozoa</taxon>
        <taxon>Arthropoda</taxon>
        <taxon>Chelicerata</taxon>
        <taxon>Arachnida</taxon>
        <taxon>Araneae</taxon>
        <taxon>Araneomorphae</taxon>
        <taxon>Entelegynae</taxon>
        <taxon>Araneoidea</taxon>
        <taxon>Araneidae</taxon>
        <taxon>Araneus</taxon>
    </lineage>
</organism>
<evidence type="ECO:0000313" key="2">
    <source>
        <dbReference type="Proteomes" id="UP000499080"/>
    </source>
</evidence>
<name>A0A4Y2M6M1_ARAVE</name>
<gene>
    <name evidence="1" type="ORF">AVEN_148540_1</name>
</gene>
<evidence type="ECO:0008006" key="3">
    <source>
        <dbReference type="Google" id="ProtNLM"/>
    </source>
</evidence>
<protein>
    <recommendedName>
        <fullName evidence="3">Reverse transcriptase domain-containing protein</fullName>
    </recommendedName>
</protein>
<dbReference type="EMBL" id="BGPR01006893">
    <property type="protein sequence ID" value="GBN22671.1"/>
    <property type="molecule type" value="Genomic_DNA"/>
</dbReference>
<keyword evidence="2" id="KW-1185">Reference proteome</keyword>
<dbReference type="AlphaFoldDB" id="A0A4Y2M6M1"/>
<dbReference type="Proteomes" id="UP000499080">
    <property type="component" value="Unassembled WGS sequence"/>
</dbReference>
<sequence length="159" mass="19044">MAKKNLFFLKILILPKKYLSFQTFFYTEQEIHPKYLRRTSDQGPKTRLPSRVLQWTIPLEFGPNYIFQENLPINTIIQSFADEFVLVFHAPTRVKFELQIKESIAKISTWESKNQLQTSADKTNYLLIRMLVMGPTIRWKGERTKRVYAFKYLFILMKR</sequence>
<reference evidence="1 2" key="1">
    <citation type="journal article" date="2019" name="Sci. Rep.">
        <title>Orb-weaving spider Araneus ventricosus genome elucidates the spidroin gene catalogue.</title>
        <authorList>
            <person name="Kono N."/>
            <person name="Nakamura H."/>
            <person name="Ohtoshi R."/>
            <person name="Moran D.A.P."/>
            <person name="Shinohara A."/>
            <person name="Yoshida Y."/>
            <person name="Fujiwara M."/>
            <person name="Mori M."/>
            <person name="Tomita M."/>
            <person name="Arakawa K."/>
        </authorList>
    </citation>
    <scope>NUCLEOTIDE SEQUENCE [LARGE SCALE GENOMIC DNA]</scope>
</reference>
<evidence type="ECO:0000313" key="1">
    <source>
        <dbReference type="EMBL" id="GBN22671.1"/>
    </source>
</evidence>
<dbReference type="OrthoDB" id="6437148at2759"/>
<accession>A0A4Y2M6M1</accession>
<comment type="caution">
    <text evidence="1">The sequence shown here is derived from an EMBL/GenBank/DDBJ whole genome shotgun (WGS) entry which is preliminary data.</text>
</comment>
<proteinExistence type="predicted"/>